<dbReference type="InterPro" id="IPR036452">
    <property type="entry name" value="Ribo_hydro-like"/>
</dbReference>
<dbReference type="PANTHER" id="PTHR47966:SF65">
    <property type="entry name" value="ASPARTIC-TYPE ENDOPEPTIDASE"/>
    <property type="match status" value="1"/>
</dbReference>
<dbReference type="SUPFAM" id="SSF50630">
    <property type="entry name" value="Acid proteases"/>
    <property type="match status" value="1"/>
</dbReference>
<name>A0A4S9D8Q4_AURPU</name>
<dbReference type="GO" id="GO:0004190">
    <property type="term" value="F:aspartic-type endopeptidase activity"/>
    <property type="evidence" value="ECO:0007669"/>
    <property type="project" value="UniProtKB-KW"/>
</dbReference>
<comment type="caution">
    <text evidence="6">The sequence shown here is derived from an EMBL/GenBank/DDBJ whole genome shotgun (WGS) entry which is preliminary data.</text>
</comment>
<dbReference type="Gene3D" id="2.40.70.10">
    <property type="entry name" value="Acid Proteases"/>
    <property type="match status" value="3"/>
</dbReference>
<dbReference type="PANTHER" id="PTHR47966">
    <property type="entry name" value="BETA-SITE APP-CLEAVING ENZYME, ISOFORM A-RELATED"/>
    <property type="match status" value="1"/>
</dbReference>
<dbReference type="InterPro" id="IPR001969">
    <property type="entry name" value="Aspartic_peptidase_AS"/>
</dbReference>
<dbReference type="GO" id="GO:0006508">
    <property type="term" value="P:proteolysis"/>
    <property type="evidence" value="ECO:0007669"/>
    <property type="project" value="UniProtKB-KW"/>
</dbReference>
<comment type="similarity">
    <text evidence="1 4">Belongs to the peptidase A1 family.</text>
</comment>
<feature type="domain" description="Peptidase A1" evidence="5">
    <location>
        <begin position="181"/>
        <end position="459"/>
    </location>
</feature>
<dbReference type="InterPro" id="IPR001461">
    <property type="entry name" value="Aspartic_peptidase_A1"/>
</dbReference>
<dbReference type="InterPro" id="IPR001910">
    <property type="entry name" value="Inosine/uridine_hydrolase_dom"/>
</dbReference>
<organism evidence="6">
    <name type="scientific">Aureobasidium pullulans</name>
    <name type="common">Black yeast</name>
    <name type="synonym">Pullularia pullulans</name>
    <dbReference type="NCBI Taxonomy" id="5580"/>
    <lineage>
        <taxon>Eukaryota</taxon>
        <taxon>Fungi</taxon>
        <taxon>Dikarya</taxon>
        <taxon>Ascomycota</taxon>
        <taxon>Pezizomycotina</taxon>
        <taxon>Dothideomycetes</taxon>
        <taxon>Dothideomycetidae</taxon>
        <taxon>Dothideales</taxon>
        <taxon>Saccotheciaceae</taxon>
        <taxon>Aureobasidium</taxon>
    </lineage>
</organism>
<protein>
    <submittedName>
        <fullName evidence="6">Acid protease</fullName>
    </submittedName>
</protein>
<dbReference type="GO" id="GO:0016799">
    <property type="term" value="F:hydrolase activity, hydrolyzing N-glycosyl compounds"/>
    <property type="evidence" value="ECO:0007669"/>
    <property type="project" value="InterPro"/>
</dbReference>
<dbReference type="PROSITE" id="PS00141">
    <property type="entry name" value="ASP_PROTEASE"/>
    <property type="match status" value="1"/>
</dbReference>
<keyword evidence="3 4" id="KW-0064">Aspartyl protease</keyword>
<keyword evidence="4" id="KW-0378">Hydrolase</keyword>
<dbReference type="SUPFAM" id="SSF53590">
    <property type="entry name" value="Nucleoside hydrolase"/>
    <property type="match status" value="1"/>
</dbReference>
<dbReference type="Pfam" id="PF00026">
    <property type="entry name" value="Asp"/>
    <property type="match status" value="2"/>
</dbReference>
<reference evidence="6" key="1">
    <citation type="submission" date="2018-10" db="EMBL/GenBank/DDBJ databases">
        <title>Fifty Aureobasidium pullulans genomes reveal a recombining polyextremotolerant generalist.</title>
        <authorList>
            <person name="Gostincar C."/>
            <person name="Turk M."/>
            <person name="Zajc J."/>
            <person name="Gunde-Cimerman N."/>
        </authorList>
    </citation>
    <scope>NUCLEOTIDE SEQUENCE [LARGE SCALE GENOMIC DNA]</scope>
    <source>
        <strain evidence="6">EXF-10085</strain>
    </source>
</reference>
<evidence type="ECO:0000256" key="1">
    <source>
        <dbReference type="ARBA" id="ARBA00007447"/>
    </source>
</evidence>
<gene>
    <name evidence="6" type="ORF">D6D13_01440</name>
</gene>
<dbReference type="Pfam" id="PF01156">
    <property type="entry name" value="IU_nuc_hydro"/>
    <property type="match status" value="1"/>
</dbReference>
<evidence type="ECO:0000256" key="4">
    <source>
        <dbReference type="RuleBase" id="RU000454"/>
    </source>
</evidence>
<evidence type="ECO:0000313" key="6">
    <source>
        <dbReference type="EMBL" id="THX16789.1"/>
    </source>
</evidence>
<accession>A0A4S9D8Q4</accession>
<proteinExistence type="inferred from homology"/>
<dbReference type="InterPro" id="IPR021109">
    <property type="entry name" value="Peptidase_aspartic_dom_sf"/>
</dbReference>
<dbReference type="PRINTS" id="PR00792">
    <property type="entry name" value="PEPSIN"/>
</dbReference>
<dbReference type="EMBL" id="QZAS01000003">
    <property type="protein sequence ID" value="THX16789.1"/>
    <property type="molecule type" value="Genomic_DNA"/>
</dbReference>
<sequence>MIDPEGTKIALTAPFPNITIAGNVANQVSVTQEYLDDIYKVKNPYSSLMHKYYGTIFPLWDETAAAIMLDPTIVKNTTSFYLDVDTAPSSPNYGNIHAYQEALKPTAQNLQKVNMVVSIDGNRLKKSVQPSSEGVKILTGHSERDRPTALLLQVQATQHTGTSAIEIALTDRMIDDIGWAYYANISVGNPSQVQAVLIDSGSNELLFTAANATACKTRNGCAGGTFDVTKSSTFDVVTRGGLSIGFEDSSKKKGDYFTDEVQIGSNKSEPYPTFLDALVQSGAIESHLYGIHLNQINSSGSIIFGGIDIAKFQGPMTTLDCLLDGRKTATEHKLKLDKITVNPHDENSEELLLSSGQVPHAVFLDSGNARCAFDTTHIQLTFSGDGLVSNTATLDLHLADLFAPKVAGNSGVAADHSGNPLCTLMVEPFGPGEISSIGDAVMRAGYWVFDLDNGQISVAQANIEASSSDIVKVLKGVDGLSRAVQRHFVGDRVSASGDYMLAIGHNPSFTSSLERRFDDAAATVEMSKASAPWPLIDGLVLFTIEMQSLKEQVNRVVAQAH</sequence>
<comment type="similarity">
    <text evidence="2">Belongs to the IUNH family.</text>
</comment>
<dbReference type="AlphaFoldDB" id="A0A4S9D8Q4"/>
<evidence type="ECO:0000256" key="3">
    <source>
        <dbReference type="ARBA" id="ARBA00022750"/>
    </source>
</evidence>
<dbReference type="Gene3D" id="3.90.245.10">
    <property type="entry name" value="Ribonucleoside hydrolase-like"/>
    <property type="match status" value="1"/>
</dbReference>
<dbReference type="PROSITE" id="PS51767">
    <property type="entry name" value="PEPTIDASE_A1"/>
    <property type="match status" value="1"/>
</dbReference>
<evidence type="ECO:0000259" key="5">
    <source>
        <dbReference type="PROSITE" id="PS51767"/>
    </source>
</evidence>
<evidence type="ECO:0000256" key="2">
    <source>
        <dbReference type="ARBA" id="ARBA00009176"/>
    </source>
</evidence>
<keyword evidence="4 6" id="KW-0645">Protease</keyword>
<dbReference type="InterPro" id="IPR033121">
    <property type="entry name" value="PEPTIDASE_A1"/>
</dbReference>